<protein>
    <submittedName>
        <fullName evidence="1">Uncharacterized protein</fullName>
    </submittedName>
</protein>
<reference evidence="1" key="1">
    <citation type="submission" date="2009-08" db="EMBL/GenBank/DDBJ databases">
        <title>Annotation of Salpingoeca rosetta.</title>
        <authorList>
            <consortium name="The Broad Institute Genome Sequencing Platform"/>
            <person name="Russ C."/>
            <person name="Cuomo C."/>
            <person name="Burger G."/>
            <person name="Gray M.W."/>
            <person name="Holland P.W.H."/>
            <person name="King N."/>
            <person name="Lang F.B.F."/>
            <person name="Roger A.J."/>
            <person name="Ruiz-Trillo I."/>
            <person name="Young S.K."/>
            <person name="Zeng Q."/>
            <person name="Gargeya S."/>
            <person name="Alvarado L."/>
            <person name="Berlin A."/>
            <person name="Chapman S.B."/>
            <person name="Chen Z."/>
            <person name="Freedman E."/>
            <person name="Gellesch M."/>
            <person name="Goldberg J."/>
            <person name="Griggs A."/>
            <person name="Gujja S."/>
            <person name="Heilman E."/>
            <person name="Heiman D."/>
            <person name="Howarth C."/>
            <person name="Mehta T."/>
            <person name="Neiman D."/>
            <person name="Pearson M."/>
            <person name="Roberts A."/>
            <person name="Saif S."/>
            <person name="Shea T."/>
            <person name="Shenoy N."/>
            <person name="Sisk P."/>
            <person name="Stolte C."/>
            <person name="Sykes S."/>
            <person name="White J."/>
            <person name="Yandava C."/>
            <person name="Haas B."/>
            <person name="Nusbaum C."/>
            <person name="Birren B."/>
        </authorList>
    </citation>
    <scope>NUCLEOTIDE SEQUENCE [LARGE SCALE GENOMIC DNA]</scope>
    <source>
        <strain evidence="1">ATCC 50818</strain>
    </source>
</reference>
<dbReference type="eggNOG" id="KOG4195">
    <property type="taxonomic scope" value="Eukaryota"/>
</dbReference>
<dbReference type="GeneID" id="16075970"/>
<organism evidence="2">
    <name type="scientific">Salpingoeca rosetta (strain ATCC 50818 / BSB-021)</name>
    <dbReference type="NCBI Taxonomy" id="946362"/>
    <lineage>
        <taxon>Eukaryota</taxon>
        <taxon>Choanoflagellata</taxon>
        <taxon>Craspedida</taxon>
        <taxon>Salpingoecidae</taxon>
        <taxon>Salpingoeca</taxon>
    </lineage>
</organism>
<name>F2U683_SALR5</name>
<proteinExistence type="predicted"/>
<evidence type="ECO:0000313" key="2">
    <source>
        <dbReference type="Proteomes" id="UP000007799"/>
    </source>
</evidence>
<dbReference type="PANTHER" id="PTHR13030:SF8">
    <property type="entry name" value="ADP-RIBOSE PYROPHOSPHATASE, MITOCHONDRIAL"/>
    <property type="match status" value="1"/>
</dbReference>
<sequence>MLRLFRKSTRRRSTMHIKCRNNTYLGGPARFTVPNDKVSWETSWSEYNPVEYTAGVVKANPVWADDPDKLEDIKFNREDDAHMSRKSFIGKYAIDKKTHMPL</sequence>
<dbReference type="InterPro" id="IPR039989">
    <property type="entry name" value="NUDT9"/>
</dbReference>
<dbReference type="Proteomes" id="UP000007799">
    <property type="component" value="Unassembled WGS sequence"/>
</dbReference>
<dbReference type="PANTHER" id="PTHR13030">
    <property type="entry name" value="NUDIX HYDROLASE"/>
    <property type="match status" value="1"/>
</dbReference>
<dbReference type="EMBL" id="GL832962">
    <property type="protein sequence ID" value="EGD83024.1"/>
    <property type="molecule type" value="Genomic_DNA"/>
</dbReference>
<accession>F2U683</accession>
<dbReference type="OrthoDB" id="9972248at2759"/>
<dbReference type="Pfam" id="PF25969">
    <property type="entry name" value="NUDT9_N"/>
    <property type="match status" value="1"/>
</dbReference>
<dbReference type="InterPro" id="IPR015797">
    <property type="entry name" value="NUDIX_hydrolase-like_dom_sf"/>
</dbReference>
<dbReference type="SUPFAM" id="SSF55811">
    <property type="entry name" value="Nudix"/>
    <property type="match status" value="1"/>
</dbReference>
<dbReference type="InParanoid" id="F2U683"/>
<keyword evidence="2" id="KW-1185">Reference proteome</keyword>
<evidence type="ECO:0000313" key="1">
    <source>
        <dbReference type="EMBL" id="EGD83024.1"/>
    </source>
</evidence>
<dbReference type="AlphaFoldDB" id="F2U683"/>
<dbReference type="KEGG" id="sre:PTSG_03660"/>
<dbReference type="RefSeq" id="XP_004995388.1">
    <property type="nucleotide sequence ID" value="XM_004995331.1"/>
</dbReference>
<dbReference type="GO" id="GO:0047631">
    <property type="term" value="F:ADP-ribose diphosphatase activity"/>
    <property type="evidence" value="ECO:0007669"/>
    <property type="project" value="InterPro"/>
</dbReference>
<gene>
    <name evidence="1" type="ORF">PTSG_03660</name>
</gene>